<dbReference type="Pfam" id="PF00520">
    <property type="entry name" value="Ion_trans"/>
    <property type="match status" value="1"/>
</dbReference>
<dbReference type="CDD" id="cd00038">
    <property type="entry name" value="CAP_ED"/>
    <property type="match status" value="1"/>
</dbReference>
<evidence type="ECO:0000256" key="9">
    <source>
        <dbReference type="ARBA" id="ARBA00022989"/>
    </source>
</evidence>
<sequence length="307" mass="34665">MTSMYWSITILTTTGYGNLHTVNTREMIFDIFYMLFNLGLTSYLTGNVTNLVVHGTSRTRKFRDGIQAASSFAQRNQLPEETLEVLPKAIRSKMKPEYFPPKEDVIFQNEASTNLVAGAVELIERRNGMEYVVGEIRTGGACGEIGANISDGAIIINNLLQHLKEHKNPIMEGVLADIKNIAFHVNEGSTNYWLLLLVEFEDGDGDVGSMHIREASSTEWLEIRHVWGANQYIIGRTLKRPFSVKLTTHSTGRNLQEDMSPTMLIQGKIWLWDPLHCSMACVATLSMHYPKGHMFPSFKFFILAFKV</sequence>
<evidence type="ECO:0000256" key="13">
    <source>
        <dbReference type="SAM" id="Phobius"/>
    </source>
</evidence>
<keyword evidence="8" id="KW-0630">Potassium</keyword>
<evidence type="ECO:0000256" key="11">
    <source>
        <dbReference type="ARBA" id="ARBA00023136"/>
    </source>
</evidence>
<dbReference type="AlphaFoldDB" id="A0AA38ZPU5"/>
<keyword evidence="12" id="KW-0407">Ion channel</keyword>
<evidence type="ECO:0000256" key="4">
    <source>
        <dbReference type="ARBA" id="ARBA00022538"/>
    </source>
</evidence>
<comment type="similarity">
    <text evidence="2">Belongs to the potassium channel family. Plant (TC 1.A.1.4) subfamily.</text>
</comment>
<dbReference type="InterPro" id="IPR000595">
    <property type="entry name" value="cNMP-bd_dom"/>
</dbReference>
<evidence type="ECO:0000313" key="16">
    <source>
        <dbReference type="Proteomes" id="UP001168098"/>
    </source>
</evidence>
<dbReference type="SUPFAM" id="SSF51206">
    <property type="entry name" value="cAMP-binding domain-like"/>
    <property type="match status" value="1"/>
</dbReference>
<keyword evidence="11 13" id="KW-0472">Membrane</keyword>
<name>A0AA38ZPU5_VITRO</name>
<accession>A0AA38ZPU5</accession>
<dbReference type="Gene3D" id="1.10.287.70">
    <property type="match status" value="1"/>
</dbReference>
<keyword evidence="16" id="KW-1185">Reference proteome</keyword>
<evidence type="ECO:0000256" key="2">
    <source>
        <dbReference type="ARBA" id="ARBA00007929"/>
    </source>
</evidence>
<evidence type="ECO:0000256" key="8">
    <source>
        <dbReference type="ARBA" id="ARBA00022958"/>
    </source>
</evidence>
<dbReference type="InterPro" id="IPR007117">
    <property type="entry name" value="Expansin_CBD"/>
</dbReference>
<evidence type="ECO:0000256" key="3">
    <source>
        <dbReference type="ARBA" id="ARBA00022448"/>
    </source>
</evidence>
<dbReference type="SUPFAM" id="SSF49590">
    <property type="entry name" value="PHL pollen allergen"/>
    <property type="match status" value="1"/>
</dbReference>
<dbReference type="InterPro" id="IPR036749">
    <property type="entry name" value="Expansin_CBD_sf"/>
</dbReference>
<keyword evidence="9 13" id="KW-1133">Transmembrane helix</keyword>
<protein>
    <recommendedName>
        <fullName evidence="14">Expansin-like CBD domain-containing protein</fullName>
    </recommendedName>
</protein>
<keyword evidence="6" id="KW-0631">Potassium channel</keyword>
<dbReference type="Gene3D" id="2.60.40.760">
    <property type="entry name" value="Expansin, cellulose-binding-like domain"/>
    <property type="match status" value="1"/>
</dbReference>
<dbReference type="SUPFAM" id="SSF81324">
    <property type="entry name" value="Voltage-gated potassium channels"/>
    <property type="match status" value="1"/>
</dbReference>
<evidence type="ECO:0000256" key="5">
    <source>
        <dbReference type="ARBA" id="ARBA00022692"/>
    </source>
</evidence>
<keyword evidence="4" id="KW-0633">Potassium transport</keyword>
<evidence type="ECO:0000256" key="12">
    <source>
        <dbReference type="ARBA" id="ARBA00023303"/>
    </source>
</evidence>
<evidence type="ECO:0000256" key="10">
    <source>
        <dbReference type="ARBA" id="ARBA00023065"/>
    </source>
</evidence>
<dbReference type="InterPro" id="IPR005821">
    <property type="entry name" value="Ion_trans_dom"/>
</dbReference>
<evidence type="ECO:0000256" key="6">
    <source>
        <dbReference type="ARBA" id="ARBA00022826"/>
    </source>
</evidence>
<dbReference type="Proteomes" id="UP001168098">
    <property type="component" value="Unassembled WGS sequence"/>
</dbReference>
<gene>
    <name evidence="15" type="ORF">PVL29_011730</name>
</gene>
<evidence type="ECO:0000313" key="15">
    <source>
        <dbReference type="EMBL" id="KAJ9692779.1"/>
    </source>
</evidence>
<dbReference type="PROSITE" id="PS50843">
    <property type="entry name" value="EXPANSIN_CBD"/>
    <property type="match status" value="1"/>
</dbReference>
<dbReference type="Pfam" id="PF01357">
    <property type="entry name" value="Expansin_C"/>
    <property type="match status" value="1"/>
</dbReference>
<proteinExistence type="inferred from homology"/>
<dbReference type="PANTHER" id="PTHR45743:SF2">
    <property type="entry name" value="POTASSIUM CHANNEL AKT1"/>
    <property type="match status" value="1"/>
</dbReference>
<evidence type="ECO:0000256" key="7">
    <source>
        <dbReference type="ARBA" id="ARBA00022882"/>
    </source>
</evidence>
<dbReference type="InterPro" id="IPR045319">
    <property type="entry name" value="KAT/AKT"/>
</dbReference>
<dbReference type="EMBL" id="JARBHA010000009">
    <property type="protein sequence ID" value="KAJ9692779.1"/>
    <property type="molecule type" value="Genomic_DNA"/>
</dbReference>
<feature type="domain" description="Expansin-like CBD" evidence="14">
    <location>
        <begin position="192"/>
        <end position="272"/>
    </location>
</feature>
<dbReference type="PANTHER" id="PTHR45743">
    <property type="entry name" value="POTASSIUM CHANNEL AKT1"/>
    <property type="match status" value="1"/>
</dbReference>
<keyword evidence="3" id="KW-0813">Transport</keyword>
<dbReference type="InterPro" id="IPR018490">
    <property type="entry name" value="cNMP-bd_dom_sf"/>
</dbReference>
<organism evidence="15 16">
    <name type="scientific">Vitis rotundifolia</name>
    <name type="common">Muscadine grape</name>
    <dbReference type="NCBI Taxonomy" id="103349"/>
    <lineage>
        <taxon>Eukaryota</taxon>
        <taxon>Viridiplantae</taxon>
        <taxon>Streptophyta</taxon>
        <taxon>Embryophyta</taxon>
        <taxon>Tracheophyta</taxon>
        <taxon>Spermatophyta</taxon>
        <taxon>Magnoliopsida</taxon>
        <taxon>eudicotyledons</taxon>
        <taxon>Gunneridae</taxon>
        <taxon>Pentapetalae</taxon>
        <taxon>rosids</taxon>
        <taxon>Vitales</taxon>
        <taxon>Vitaceae</taxon>
        <taxon>Viteae</taxon>
        <taxon>Vitis</taxon>
    </lineage>
</organism>
<keyword evidence="7" id="KW-0851">Voltage-gated channel</keyword>
<reference evidence="15 16" key="1">
    <citation type="journal article" date="2023" name="BMC Biotechnol.">
        <title>Vitis rotundifolia cv Carlos genome sequencing.</title>
        <authorList>
            <person name="Huff M."/>
            <person name="Hulse-Kemp A."/>
            <person name="Scheffler B."/>
            <person name="Youngblood R."/>
            <person name="Simpson S."/>
            <person name="Babiker E."/>
            <person name="Staton M."/>
        </authorList>
    </citation>
    <scope>NUCLEOTIDE SEQUENCE [LARGE SCALE GENOMIC DNA]</scope>
    <source>
        <tissue evidence="15">Leaf</tissue>
    </source>
</reference>
<keyword evidence="5 13" id="KW-0812">Transmembrane</keyword>
<evidence type="ECO:0000256" key="1">
    <source>
        <dbReference type="ARBA" id="ARBA00004141"/>
    </source>
</evidence>
<keyword evidence="10" id="KW-0406">Ion transport</keyword>
<comment type="subcellular location">
    <subcellularLocation>
        <location evidence="1">Membrane</location>
        <topology evidence="1">Multi-pass membrane protein</topology>
    </subcellularLocation>
</comment>
<dbReference type="GO" id="GO:0034702">
    <property type="term" value="C:monoatomic ion channel complex"/>
    <property type="evidence" value="ECO:0007669"/>
    <property type="project" value="UniProtKB-KW"/>
</dbReference>
<feature type="transmembrane region" description="Helical" evidence="13">
    <location>
        <begin position="31"/>
        <end position="53"/>
    </location>
</feature>
<dbReference type="GO" id="GO:0005249">
    <property type="term" value="F:voltage-gated potassium channel activity"/>
    <property type="evidence" value="ECO:0007669"/>
    <property type="project" value="InterPro"/>
</dbReference>
<evidence type="ECO:0000259" key="14">
    <source>
        <dbReference type="PROSITE" id="PS50843"/>
    </source>
</evidence>
<comment type="caution">
    <text evidence="15">The sequence shown here is derived from an EMBL/GenBank/DDBJ whole genome shotgun (WGS) entry which is preliminary data.</text>
</comment>